<dbReference type="Pfam" id="PF01527">
    <property type="entry name" value="HTH_Tnp_1"/>
    <property type="match status" value="1"/>
</dbReference>
<proteinExistence type="inferred from homology"/>
<dbReference type="SUPFAM" id="SSF46689">
    <property type="entry name" value="Homeodomain-like"/>
    <property type="match status" value="1"/>
</dbReference>
<name>A0A0H3ZLY6_9VIBR</name>
<dbReference type="GO" id="GO:0006313">
    <property type="term" value="P:DNA transposition"/>
    <property type="evidence" value="ECO:0007669"/>
    <property type="project" value="InterPro"/>
</dbReference>
<evidence type="ECO:0000256" key="1">
    <source>
        <dbReference type="ARBA" id="ARBA00009964"/>
    </source>
</evidence>
<dbReference type="InterPro" id="IPR002514">
    <property type="entry name" value="Transposase_8"/>
</dbReference>
<dbReference type="EMBL" id="KP795527">
    <property type="protein sequence ID" value="AKN37228.1"/>
    <property type="molecule type" value="Genomic_DNA"/>
</dbReference>
<protein>
    <submittedName>
        <fullName evidence="3">Mobile element protein</fullName>
    </submittedName>
</protein>
<organism evidence="3">
    <name type="scientific">Vibrio genomosp. F6</name>
    <dbReference type="NCBI Taxonomy" id="723172"/>
    <lineage>
        <taxon>Bacteria</taxon>
        <taxon>Pseudomonadati</taxon>
        <taxon>Pseudomonadota</taxon>
        <taxon>Gammaproteobacteria</taxon>
        <taxon>Vibrionales</taxon>
        <taxon>Vibrionaceae</taxon>
        <taxon>Vibrio</taxon>
    </lineage>
</organism>
<accession>A0A0H3ZLY6</accession>
<dbReference type="GO" id="GO:0004803">
    <property type="term" value="F:transposase activity"/>
    <property type="evidence" value="ECO:0007669"/>
    <property type="project" value="InterPro"/>
</dbReference>
<comment type="similarity">
    <text evidence="1">Belongs to the transposase 8 family.</text>
</comment>
<sequence length="104" mass="11835">MTSKKKRIIHSSEFKAKTLKLAEKVGVAAAARQLSLHESQIYGWRKATKKNSNISQREQELAVEVAKLKRQLAEQAEELEIVKKAATYFVYGIHGFYKIRICNG</sequence>
<dbReference type="AlphaFoldDB" id="A0A0H3ZLY6"/>
<reference evidence="3" key="1">
    <citation type="journal article" date="2015" name="MBio">
        <title>Eco-Evolutionary Dynamics of Episomes among Ecologically Cohesive Bacterial Populations.</title>
        <authorList>
            <person name="Xue H."/>
            <person name="Cordero O.X."/>
            <person name="Camas F.M."/>
            <person name="Trimble W."/>
            <person name="Meyer F."/>
            <person name="Guglielmini J."/>
            <person name="Rocha E.P."/>
            <person name="Polz M.F."/>
        </authorList>
    </citation>
    <scope>NUCLEOTIDE SEQUENCE</scope>
    <source>
        <strain evidence="3">FF_110</strain>
    </source>
</reference>
<feature type="coiled-coil region" evidence="2">
    <location>
        <begin position="51"/>
        <end position="85"/>
    </location>
</feature>
<keyword evidence="2" id="KW-0175">Coiled coil</keyword>
<dbReference type="GO" id="GO:0003677">
    <property type="term" value="F:DNA binding"/>
    <property type="evidence" value="ECO:0007669"/>
    <property type="project" value="InterPro"/>
</dbReference>
<evidence type="ECO:0000256" key="2">
    <source>
        <dbReference type="SAM" id="Coils"/>
    </source>
</evidence>
<dbReference type="InterPro" id="IPR009057">
    <property type="entry name" value="Homeodomain-like_sf"/>
</dbReference>
<evidence type="ECO:0000313" key="3">
    <source>
        <dbReference type="EMBL" id="AKN37228.1"/>
    </source>
</evidence>